<evidence type="ECO:0008006" key="4">
    <source>
        <dbReference type="Google" id="ProtNLM"/>
    </source>
</evidence>
<dbReference type="Proteomes" id="UP000075737">
    <property type="component" value="Unassembled WGS sequence"/>
</dbReference>
<feature type="transmembrane region" description="Helical" evidence="1">
    <location>
        <begin position="6"/>
        <end position="28"/>
    </location>
</feature>
<keyword evidence="1" id="KW-0812">Transmembrane</keyword>
<feature type="transmembrane region" description="Helical" evidence="1">
    <location>
        <begin position="107"/>
        <end position="129"/>
    </location>
</feature>
<feature type="transmembrane region" description="Helical" evidence="1">
    <location>
        <begin position="74"/>
        <end position="95"/>
    </location>
</feature>
<keyword evidence="3" id="KW-1185">Reference proteome</keyword>
<evidence type="ECO:0000313" key="2">
    <source>
        <dbReference type="EMBL" id="KYO67007.1"/>
    </source>
</evidence>
<keyword evidence="1" id="KW-1133">Transmembrane helix</keyword>
<sequence length="190" mass="20859">MPSKNYHLATSGLLIAIGILLPVAFHSFKLGGQIFLPMHLPVFMAGFMLPWKFAGAVGLITPFLSFLFTSMPPVPAVFSMMAELFTYGFVTSVVYNKHRLGIYPSLIASMLAGRFVSIVSNWIITEFIIGKTFNFVKFTYGLFVVALPGIAIQLILIPLLVKLIVIGARNGKASKIKEGDKIGIDSERIF</sequence>
<feature type="transmembrane region" description="Helical" evidence="1">
    <location>
        <begin position="40"/>
        <end position="68"/>
    </location>
</feature>
<accession>A0A162MRH5</accession>
<dbReference type="InterPro" id="IPR024529">
    <property type="entry name" value="ECF_trnsprt_substrate-spec"/>
</dbReference>
<dbReference type="Gene3D" id="1.10.1760.20">
    <property type="match status" value="1"/>
</dbReference>
<reference evidence="2 3" key="1">
    <citation type="submission" date="2015-12" db="EMBL/GenBank/DDBJ databases">
        <title>Draft genome of Thermovenabulum gondwanense isolated from a red thermophilic microbial mat colonisisng an outflow channel of a bore well.</title>
        <authorList>
            <person name="Patel B.K."/>
        </authorList>
    </citation>
    <scope>NUCLEOTIDE SEQUENCE [LARGE SCALE GENOMIC DNA]</scope>
    <source>
        <strain evidence="2 3">R270</strain>
    </source>
</reference>
<feature type="transmembrane region" description="Helical" evidence="1">
    <location>
        <begin position="141"/>
        <end position="165"/>
    </location>
</feature>
<dbReference type="GO" id="GO:0022857">
    <property type="term" value="F:transmembrane transporter activity"/>
    <property type="evidence" value="ECO:0007669"/>
    <property type="project" value="InterPro"/>
</dbReference>
<keyword evidence="1" id="KW-0472">Membrane</keyword>
<comment type="caution">
    <text evidence="2">The sequence shown here is derived from an EMBL/GenBank/DDBJ whole genome shotgun (WGS) entry which is preliminary data.</text>
</comment>
<dbReference type="STRING" id="520767.ATZ99_08240"/>
<gene>
    <name evidence="2" type="ORF">ATZ99_08240</name>
</gene>
<proteinExistence type="predicted"/>
<dbReference type="Pfam" id="PF12822">
    <property type="entry name" value="ECF_trnsprt"/>
    <property type="match status" value="1"/>
</dbReference>
<evidence type="ECO:0000256" key="1">
    <source>
        <dbReference type="SAM" id="Phobius"/>
    </source>
</evidence>
<organism evidence="2 3">
    <name type="scientific">Thermovenabulum gondwanense</name>
    <dbReference type="NCBI Taxonomy" id="520767"/>
    <lineage>
        <taxon>Bacteria</taxon>
        <taxon>Bacillati</taxon>
        <taxon>Bacillota</taxon>
        <taxon>Clostridia</taxon>
        <taxon>Thermosediminibacterales</taxon>
        <taxon>Thermosediminibacteraceae</taxon>
        <taxon>Thermovenabulum</taxon>
    </lineage>
</organism>
<dbReference type="EMBL" id="LOHZ01000023">
    <property type="protein sequence ID" value="KYO67007.1"/>
    <property type="molecule type" value="Genomic_DNA"/>
</dbReference>
<dbReference type="OrthoDB" id="9815422at2"/>
<evidence type="ECO:0000313" key="3">
    <source>
        <dbReference type="Proteomes" id="UP000075737"/>
    </source>
</evidence>
<name>A0A162MRH5_9FIRM</name>
<dbReference type="RefSeq" id="WP_068747977.1">
    <property type="nucleotide sequence ID" value="NZ_LOHZ01000023.1"/>
</dbReference>
<protein>
    <recommendedName>
        <fullName evidence="4">ECF transporter S component</fullName>
    </recommendedName>
</protein>
<dbReference type="AlphaFoldDB" id="A0A162MRH5"/>